<dbReference type="EMBL" id="JBBPBN010000086">
    <property type="protein sequence ID" value="KAK8982027.1"/>
    <property type="molecule type" value="Genomic_DNA"/>
</dbReference>
<sequence length="90" mass="9907">MYRDGRASREVGPDTIYDSARLMQSKNAPIPNMKSRTIGIMRMNNSVGSLDGKLPACRAAFQVLAEKSFWHSASLDCSCMFAAELLGEYA</sequence>
<keyword evidence="2" id="KW-1185">Reference proteome</keyword>
<evidence type="ECO:0000313" key="2">
    <source>
        <dbReference type="Proteomes" id="UP001396334"/>
    </source>
</evidence>
<organism evidence="1 2">
    <name type="scientific">Hibiscus sabdariffa</name>
    <name type="common">roselle</name>
    <dbReference type="NCBI Taxonomy" id="183260"/>
    <lineage>
        <taxon>Eukaryota</taxon>
        <taxon>Viridiplantae</taxon>
        <taxon>Streptophyta</taxon>
        <taxon>Embryophyta</taxon>
        <taxon>Tracheophyta</taxon>
        <taxon>Spermatophyta</taxon>
        <taxon>Magnoliopsida</taxon>
        <taxon>eudicotyledons</taxon>
        <taxon>Gunneridae</taxon>
        <taxon>Pentapetalae</taxon>
        <taxon>rosids</taxon>
        <taxon>malvids</taxon>
        <taxon>Malvales</taxon>
        <taxon>Malvaceae</taxon>
        <taxon>Malvoideae</taxon>
        <taxon>Hibiscus</taxon>
    </lineage>
</organism>
<reference evidence="1 2" key="1">
    <citation type="journal article" date="2024" name="G3 (Bethesda)">
        <title>Genome assembly of Hibiscus sabdariffa L. provides insights into metabolisms of medicinal natural products.</title>
        <authorList>
            <person name="Kim T."/>
        </authorList>
    </citation>
    <scope>NUCLEOTIDE SEQUENCE [LARGE SCALE GENOMIC DNA]</scope>
    <source>
        <strain evidence="1">TK-2024</strain>
        <tissue evidence="1">Old leaves</tissue>
    </source>
</reference>
<accession>A0ABR2P0S9</accession>
<proteinExistence type="predicted"/>
<dbReference type="Proteomes" id="UP001396334">
    <property type="component" value="Unassembled WGS sequence"/>
</dbReference>
<comment type="caution">
    <text evidence="1">The sequence shown here is derived from an EMBL/GenBank/DDBJ whole genome shotgun (WGS) entry which is preliminary data.</text>
</comment>
<evidence type="ECO:0000313" key="1">
    <source>
        <dbReference type="EMBL" id="KAK8982027.1"/>
    </source>
</evidence>
<gene>
    <name evidence="1" type="ORF">V6N11_037209</name>
</gene>
<name>A0ABR2P0S9_9ROSI</name>
<protein>
    <submittedName>
        <fullName evidence="1">Uncharacterized protein</fullName>
    </submittedName>
</protein>